<evidence type="ECO:0000313" key="2">
    <source>
        <dbReference type="EMBL" id="GMH10336.1"/>
    </source>
</evidence>
<dbReference type="Proteomes" id="UP001279734">
    <property type="component" value="Unassembled WGS sequence"/>
</dbReference>
<gene>
    <name evidence="2" type="ORF">Nepgr_012177</name>
</gene>
<keyword evidence="3" id="KW-1185">Reference proteome</keyword>
<accession>A0AAD3XN22</accession>
<proteinExistence type="predicted"/>
<feature type="compositionally biased region" description="Low complexity" evidence="1">
    <location>
        <begin position="212"/>
        <end position="226"/>
    </location>
</feature>
<dbReference type="EMBL" id="BSYO01000010">
    <property type="protein sequence ID" value="GMH10336.1"/>
    <property type="molecule type" value="Genomic_DNA"/>
</dbReference>
<organism evidence="2 3">
    <name type="scientific">Nepenthes gracilis</name>
    <name type="common">Slender pitcher plant</name>
    <dbReference type="NCBI Taxonomy" id="150966"/>
    <lineage>
        <taxon>Eukaryota</taxon>
        <taxon>Viridiplantae</taxon>
        <taxon>Streptophyta</taxon>
        <taxon>Embryophyta</taxon>
        <taxon>Tracheophyta</taxon>
        <taxon>Spermatophyta</taxon>
        <taxon>Magnoliopsida</taxon>
        <taxon>eudicotyledons</taxon>
        <taxon>Gunneridae</taxon>
        <taxon>Pentapetalae</taxon>
        <taxon>Caryophyllales</taxon>
        <taxon>Nepenthaceae</taxon>
        <taxon>Nepenthes</taxon>
    </lineage>
</organism>
<name>A0AAD3XN22_NEPGR</name>
<evidence type="ECO:0000313" key="3">
    <source>
        <dbReference type="Proteomes" id="UP001279734"/>
    </source>
</evidence>
<feature type="compositionally biased region" description="Polar residues" evidence="1">
    <location>
        <begin position="199"/>
        <end position="211"/>
    </location>
</feature>
<dbReference type="PANTHER" id="PTHR35294">
    <property type="entry name" value="UBIQUITIN-ASSOCIATED/TRANSLATION ELONGATION FACTOR EF1B PROTEIN"/>
    <property type="match status" value="1"/>
</dbReference>
<evidence type="ECO:0000256" key="1">
    <source>
        <dbReference type="SAM" id="MobiDB-lite"/>
    </source>
</evidence>
<sequence>MPTEKRWPGGGSSTLQVSLPPENYVSNGGGGEHKILQPTTVREPVVVMQPLESIAAKPSPVSSVSFSPLGTISSWYPSSAEIIKPNGLLPHIPSRSYNPNNLSSDHFHHQQFTSGSGSLDPLAINRGNVSWGRLGASPTLAAASSLGLFPGFGSNCLSGSSPVDWNTGGLIPSCDYTNIDWSLDRSIGLSKPNGFWPSGSGSFPKNSPRGYSSSSSAMRPTSSTAAGDAYAGGSCEWTSPFEGKDLFSLPRQFPSSPSL</sequence>
<dbReference type="AlphaFoldDB" id="A0AAD3XN22"/>
<dbReference type="PANTHER" id="PTHR35294:SF1">
    <property type="entry name" value="OS05G0409000 PROTEIN"/>
    <property type="match status" value="1"/>
</dbReference>
<comment type="caution">
    <text evidence="2">The sequence shown here is derived from an EMBL/GenBank/DDBJ whole genome shotgun (WGS) entry which is preliminary data.</text>
</comment>
<feature type="region of interest" description="Disordered" evidence="1">
    <location>
        <begin position="198"/>
        <end position="231"/>
    </location>
</feature>
<protein>
    <submittedName>
        <fullName evidence="2">Uncharacterized protein</fullName>
    </submittedName>
</protein>
<reference evidence="2" key="1">
    <citation type="submission" date="2023-05" db="EMBL/GenBank/DDBJ databases">
        <title>Nepenthes gracilis genome sequencing.</title>
        <authorList>
            <person name="Fukushima K."/>
        </authorList>
    </citation>
    <scope>NUCLEOTIDE SEQUENCE</scope>
    <source>
        <strain evidence="2">SING2019-196</strain>
    </source>
</reference>